<gene>
    <name evidence="4" type="ORF">RND81_03G186000</name>
</gene>
<feature type="compositionally biased region" description="Basic and acidic residues" evidence="3">
    <location>
        <begin position="92"/>
        <end position="102"/>
    </location>
</feature>
<keyword evidence="2" id="KW-0677">Repeat</keyword>
<dbReference type="SMART" id="SM00369">
    <property type="entry name" value="LRR_TYP"/>
    <property type="match status" value="3"/>
</dbReference>
<name>A0AAW1MBQ1_SAPOF</name>
<keyword evidence="5" id="KW-1185">Reference proteome</keyword>
<dbReference type="SMART" id="SM00365">
    <property type="entry name" value="LRR_SD22"/>
    <property type="match status" value="4"/>
</dbReference>
<dbReference type="FunFam" id="3.80.10.10:FF:000505">
    <property type="entry name" value="Outer arm dynein light chain 1 protein"/>
    <property type="match status" value="1"/>
</dbReference>
<protein>
    <submittedName>
        <fullName evidence="4">Uncharacterized protein</fullName>
    </submittedName>
</protein>
<organism evidence="4 5">
    <name type="scientific">Saponaria officinalis</name>
    <name type="common">Common soapwort</name>
    <name type="synonym">Lychnis saponaria</name>
    <dbReference type="NCBI Taxonomy" id="3572"/>
    <lineage>
        <taxon>Eukaryota</taxon>
        <taxon>Viridiplantae</taxon>
        <taxon>Streptophyta</taxon>
        <taxon>Embryophyta</taxon>
        <taxon>Tracheophyta</taxon>
        <taxon>Spermatophyta</taxon>
        <taxon>Magnoliopsida</taxon>
        <taxon>eudicotyledons</taxon>
        <taxon>Gunneridae</taxon>
        <taxon>Pentapetalae</taxon>
        <taxon>Caryophyllales</taxon>
        <taxon>Caryophyllaceae</taxon>
        <taxon>Caryophylleae</taxon>
        <taxon>Saponaria</taxon>
    </lineage>
</organism>
<evidence type="ECO:0000256" key="1">
    <source>
        <dbReference type="ARBA" id="ARBA00022614"/>
    </source>
</evidence>
<feature type="compositionally biased region" description="Polar residues" evidence="3">
    <location>
        <begin position="624"/>
        <end position="636"/>
    </location>
</feature>
<keyword evidence="1" id="KW-0433">Leucine-rich repeat</keyword>
<dbReference type="Pfam" id="PF13855">
    <property type="entry name" value="LRR_8"/>
    <property type="match status" value="1"/>
</dbReference>
<evidence type="ECO:0000256" key="2">
    <source>
        <dbReference type="ARBA" id="ARBA00022737"/>
    </source>
</evidence>
<dbReference type="SUPFAM" id="SSF52075">
    <property type="entry name" value="Outer arm dynein light chain 1"/>
    <property type="match status" value="1"/>
</dbReference>
<accession>A0AAW1MBQ1</accession>
<dbReference type="InterPro" id="IPR003591">
    <property type="entry name" value="Leu-rich_rpt_typical-subtyp"/>
</dbReference>
<evidence type="ECO:0000256" key="3">
    <source>
        <dbReference type="SAM" id="MobiDB-lite"/>
    </source>
</evidence>
<dbReference type="InterPro" id="IPR001611">
    <property type="entry name" value="Leu-rich_rpt"/>
</dbReference>
<proteinExistence type="predicted"/>
<evidence type="ECO:0000313" key="4">
    <source>
        <dbReference type="EMBL" id="KAK9742617.1"/>
    </source>
</evidence>
<dbReference type="FunFam" id="3.80.10.10:FF:000200">
    <property type="entry name" value="Outer arm dynein light chain 1 protein"/>
    <property type="match status" value="1"/>
</dbReference>
<dbReference type="Pfam" id="PF12799">
    <property type="entry name" value="LRR_4"/>
    <property type="match status" value="1"/>
</dbReference>
<feature type="region of interest" description="Disordered" evidence="3">
    <location>
        <begin position="610"/>
        <end position="659"/>
    </location>
</feature>
<dbReference type="Proteomes" id="UP001443914">
    <property type="component" value="Unassembled WGS sequence"/>
</dbReference>
<dbReference type="PROSITE" id="PS51450">
    <property type="entry name" value="LRR"/>
    <property type="match status" value="4"/>
</dbReference>
<dbReference type="EMBL" id="JBDFQZ010000003">
    <property type="protein sequence ID" value="KAK9742617.1"/>
    <property type="molecule type" value="Genomic_DNA"/>
</dbReference>
<evidence type="ECO:0000313" key="5">
    <source>
        <dbReference type="Proteomes" id="UP001443914"/>
    </source>
</evidence>
<dbReference type="PANTHER" id="PTHR15454">
    <property type="entry name" value="NISCHARIN RELATED"/>
    <property type="match status" value="1"/>
</dbReference>
<dbReference type="InterPro" id="IPR032675">
    <property type="entry name" value="LRR_dom_sf"/>
</dbReference>
<dbReference type="EMBL" id="JBDFQZ010000003">
    <property type="protein sequence ID" value="KAK9742616.1"/>
    <property type="molecule type" value="Genomic_DNA"/>
</dbReference>
<dbReference type="PANTHER" id="PTHR15454:SF37">
    <property type="entry name" value="OUTER ARM DYNEIN LIGHT CHAIN 1 PROTEIN"/>
    <property type="match status" value="1"/>
</dbReference>
<comment type="caution">
    <text evidence="4">The sequence shown here is derived from an EMBL/GenBank/DDBJ whole genome shotgun (WGS) entry which is preliminary data.</text>
</comment>
<reference evidence="4 5" key="1">
    <citation type="submission" date="2024-03" db="EMBL/GenBank/DDBJ databases">
        <title>WGS assembly of Saponaria officinalis var. Norfolk2.</title>
        <authorList>
            <person name="Jenkins J."/>
            <person name="Shu S."/>
            <person name="Grimwood J."/>
            <person name="Barry K."/>
            <person name="Goodstein D."/>
            <person name="Schmutz J."/>
            <person name="Leebens-Mack J."/>
            <person name="Osbourn A."/>
        </authorList>
    </citation>
    <scope>NUCLEOTIDE SEQUENCE [LARGE SCALE GENOMIC DNA]</scope>
    <source>
        <strain evidence="5">cv. Norfolk2</strain>
        <strain evidence="4">JIC</strain>
        <tissue evidence="4">Leaf</tissue>
    </source>
</reference>
<dbReference type="EMBL" id="JBDFQZ010000003">
    <property type="protein sequence ID" value="KAK9742615.1"/>
    <property type="molecule type" value="Genomic_DNA"/>
</dbReference>
<dbReference type="InterPro" id="IPR025875">
    <property type="entry name" value="Leu-rich_rpt_4"/>
</dbReference>
<dbReference type="Gene3D" id="3.80.10.10">
    <property type="entry name" value="Ribonuclease Inhibitor"/>
    <property type="match status" value="2"/>
</dbReference>
<sequence length="659" mass="72808">MSIFGCFGLKMKMKVDVKPITDVKSGSGFSTVEVKLEHPMKSCEQVNSTLFSVAMPFDVVENSRCEVKLMDPESPVEKEVVEVAYEGEDERDDKSPMSRDNSDFNLQACDNTENVENMVNVDRKDSFGDDVVVETGHVSDPGMAREERWASPMLTRSCSTLDTREVIKKMSDQLPPSKCQSYEQLQELAEKSTGHVFLGSPCSQSSALTHRSADKVMLKKHSSSQVLPSRSRKLWWKLFLWSHRNMHPPKPVSAKTRVAQLVSVNQQGGYSSDTLEPGRVEQLRKLKSPVSSSEICSYKSEGEDGNGVEKWDGFKGRVSGLWPQNQWVAFSGESSSFKRVEDWVKDIEIQPYDSSFDGSKGDEQIVFPPSPEASYSVAKGSVHVSRHNKINLSEELLHANSVVQSLNSSSTVAHISGMGLKAIPIISQFSSLRSVNLSNNSIVQITPGSLPRGLHVLDLSRNKISTIDGLRELTRLRVVDLSYNKISRIGHGLSNCSLLKELYLSGNKISEVEGLHRLLKLTLLDLSFNKITTTKALGQLVANYHSLLALNLLGNPIQGNLSDDLLRRAVCGLLPKLAYLNKQPVNQQKAREVSMDIVIKASSRSSSSWNSRRKLVKKGGQSGALLSSSTAKSNASVALKSKNRSKSRTNHPSNLKMKT</sequence>
<dbReference type="AlphaFoldDB" id="A0AAW1MBQ1"/>
<feature type="region of interest" description="Disordered" evidence="3">
    <location>
        <begin position="85"/>
        <end position="104"/>
    </location>
</feature>
<dbReference type="GO" id="GO:0005737">
    <property type="term" value="C:cytoplasm"/>
    <property type="evidence" value="ECO:0007669"/>
    <property type="project" value="TreeGrafter"/>
</dbReference>